<dbReference type="Gene3D" id="3.30.30.10">
    <property type="entry name" value="Knottin, scorpion toxin-like"/>
    <property type="match status" value="1"/>
</dbReference>
<dbReference type="PROSITE" id="PS00940">
    <property type="entry name" value="GAMMA_THIONIN"/>
    <property type="match status" value="1"/>
</dbReference>
<keyword evidence="3" id="KW-1185">Reference proteome</keyword>
<dbReference type="AlphaFoldDB" id="A0A9R0IHE3"/>
<dbReference type="Pfam" id="PF00304">
    <property type="entry name" value="Gamma-thionin"/>
    <property type="match status" value="1"/>
</dbReference>
<organism evidence="3 4">
    <name type="scientific">Spinacia oleracea</name>
    <name type="common">Spinach</name>
    <dbReference type="NCBI Taxonomy" id="3562"/>
    <lineage>
        <taxon>Eukaryota</taxon>
        <taxon>Viridiplantae</taxon>
        <taxon>Streptophyta</taxon>
        <taxon>Embryophyta</taxon>
        <taxon>Tracheophyta</taxon>
        <taxon>Spermatophyta</taxon>
        <taxon>Magnoliopsida</taxon>
        <taxon>eudicotyledons</taxon>
        <taxon>Gunneridae</taxon>
        <taxon>Pentapetalae</taxon>
        <taxon>Caryophyllales</taxon>
        <taxon>Chenopodiaceae</taxon>
        <taxon>Chenopodioideae</taxon>
        <taxon>Anserineae</taxon>
        <taxon>Spinacia</taxon>
    </lineage>
</organism>
<reference evidence="4" key="2">
    <citation type="submission" date="2025-08" db="UniProtKB">
        <authorList>
            <consortium name="RefSeq"/>
        </authorList>
    </citation>
    <scope>IDENTIFICATION</scope>
    <source>
        <tissue evidence="4">Leaf</tissue>
    </source>
</reference>
<dbReference type="KEGG" id="soe:110789040"/>
<evidence type="ECO:0000313" key="4">
    <source>
        <dbReference type="RefSeq" id="XP_021849374.1"/>
    </source>
</evidence>
<feature type="signal peptide" evidence="1">
    <location>
        <begin position="1"/>
        <end position="25"/>
    </location>
</feature>
<dbReference type="OrthoDB" id="1814819at2759"/>
<dbReference type="InterPro" id="IPR003614">
    <property type="entry name" value="Knottins"/>
</dbReference>
<feature type="domain" description="Knottins-like" evidence="2">
    <location>
        <begin position="28"/>
        <end position="65"/>
    </location>
</feature>
<evidence type="ECO:0000259" key="2">
    <source>
        <dbReference type="Pfam" id="PF00304"/>
    </source>
</evidence>
<name>A0A9R0IHE3_SPIOL</name>
<accession>A0A9R0IHE3</accession>
<gene>
    <name evidence="4" type="primary">LOC110789040</name>
</gene>
<dbReference type="GeneID" id="110789040"/>
<dbReference type="Proteomes" id="UP000813463">
    <property type="component" value="Chromosome 2"/>
</dbReference>
<reference evidence="3" key="1">
    <citation type="journal article" date="2021" name="Nat. Commun.">
        <title>Genomic analyses provide insights into spinach domestication and the genetic basis of agronomic traits.</title>
        <authorList>
            <person name="Cai X."/>
            <person name="Sun X."/>
            <person name="Xu C."/>
            <person name="Sun H."/>
            <person name="Wang X."/>
            <person name="Ge C."/>
            <person name="Zhang Z."/>
            <person name="Wang Q."/>
            <person name="Fei Z."/>
            <person name="Jiao C."/>
            <person name="Wang Q."/>
        </authorList>
    </citation>
    <scope>NUCLEOTIDE SEQUENCE [LARGE SCALE GENOMIC DNA]</scope>
    <source>
        <strain evidence="3">cv. Varoflay</strain>
    </source>
</reference>
<keyword evidence="1" id="KW-0732">Signal</keyword>
<evidence type="ECO:0000313" key="3">
    <source>
        <dbReference type="Proteomes" id="UP000813463"/>
    </source>
</evidence>
<evidence type="ECO:0000256" key="1">
    <source>
        <dbReference type="SAM" id="SignalP"/>
    </source>
</evidence>
<proteinExistence type="predicted"/>
<protein>
    <recommendedName>
        <fullName evidence="2">Knottins-like domain-containing protein</fullName>
    </recommendedName>
</protein>
<dbReference type="RefSeq" id="XP_021849374.1">
    <property type="nucleotide sequence ID" value="XM_021993682.2"/>
</dbReference>
<dbReference type="InterPro" id="IPR036574">
    <property type="entry name" value="Scorpion_toxin-like_sf"/>
</dbReference>
<feature type="chain" id="PRO_5040295318" description="Knottins-like domain-containing protein" evidence="1">
    <location>
        <begin position="26"/>
        <end position="109"/>
    </location>
</feature>
<dbReference type="InterPro" id="IPR008176">
    <property type="entry name" value="Defensin_plant"/>
</dbReference>
<sequence length="109" mass="11683">MAKFVPTIVLFTALTCAILLMSTESAGTCSKASKNFKGECKDNKECASVCKTELTGDQVLGGVCEDRPKGTNQSVLDECFVNLNRESLEECSKKAAIDNGRGCYCVVIC</sequence>
<dbReference type="GO" id="GO:0006952">
    <property type="term" value="P:defense response"/>
    <property type="evidence" value="ECO:0007669"/>
    <property type="project" value="InterPro"/>
</dbReference>